<feature type="compositionally biased region" description="Basic and acidic residues" evidence="1">
    <location>
        <begin position="377"/>
        <end position="389"/>
    </location>
</feature>
<dbReference type="RefSeq" id="WP_150606760.1">
    <property type="nucleotide sequence ID" value="NZ_CABPRY010000001.1"/>
</dbReference>
<sequence length="389" mass="41369">MSPESEVGLIAASTPGPLDEALMGVACVAFVEGDTEVRVGWLRAGGEGLIVTARVDEGVVGQTRFWCDALQWCDWLAPNLPVPSWDALPPAWRASAASLTLATGDVSADMPLDAAVGAADAARDTRSWPRATALVCADVETAWRVGVVLQREGRRLALMYLDGATSWLRERCRRATPGDTALDPSGLPTRRCALVAGWATLPSAQCERLQVGDAVLLDVAAHIAGGEYWLVDGDRAVAMHDGRPLDRRVLQLDDTNASPPDDTLSTAAGARREAATVRLSALVAERHFPIPLLTAWRSRNDAVAQSDAIACSLSADRMTLLRDDSPWAAGHLLRFDDGRLAVCIDSMIGASIENASVDVALTEHDTPGESDSPGDISGRDRMGVHPETP</sequence>
<gene>
    <name evidence="2" type="ORF">PCE31107_00932</name>
</gene>
<dbReference type="Proteomes" id="UP000396788">
    <property type="component" value="Unassembled WGS sequence"/>
</dbReference>
<name>A0A5E4SRY6_9BURK</name>
<accession>A0A5E4SRY6</accession>
<dbReference type="EMBL" id="CABPRY010000001">
    <property type="protein sequence ID" value="VVD77128.1"/>
    <property type="molecule type" value="Genomic_DNA"/>
</dbReference>
<evidence type="ECO:0000256" key="1">
    <source>
        <dbReference type="SAM" id="MobiDB-lite"/>
    </source>
</evidence>
<evidence type="ECO:0000313" key="2">
    <source>
        <dbReference type="EMBL" id="VVD77128.1"/>
    </source>
</evidence>
<dbReference type="AlphaFoldDB" id="A0A5E4SRY6"/>
<organism evidence="2 3">
    <name type="scientific">Pandoraea cepalis</name>
    <dbReference type="NCBI Taxonomy" id="2508294"/>
    <lineage>
        <taxon>Bacteria</taxon>
        <taxon>Pseudomonadati</taxon>
        <taxon>Pseudomonadota</taxon>
        <taxon>Betaproteobacteria</taxon>
        <taxon>Burkholderiales</taxon>
        <taxon>Burkholderiaceae</taxon>
        <taxon>Pandoraea</taxon>
    </lineage>
</organism>
<feature type="region of interest" description="Disordered" evidence="1">
    <location>
        <begin position="363"/>
        <end position="389"/>
    </location>
</feature>
<reference evidence="2 3" key="1">
    <citation type="submission" date="2019-08" db="EMBL/GenBank/DDBJ databases">
        <authorList>
            <person name="Peeters C."/>
        </authorList>
    </citation>
    <scope>NUCLEOTIDE SEQUENCE [LARGE SCALE GENOMIC DNA]</scope>
    <source>
        <strain evidence="2 3">LMG 31107</strain>
    </source>
</reference>
<protein>
    <submittedName>
        <fullName evidence="2">Translocation protein in type III secretion</fullName>
    </submittedName>
</protein>
<evidence type="ECO:0000313" key="3">
    <source>
        <dbReference type="Proteomes" id="UP000396788"/>
    </source>
</evidence>
<proteinExistence type="predicted"/>